<dbReference type="Pfam" id="PF19614">
    <property type="entry name" value="DUF6119"/>
    <property type="match status" value="1"/>
</dbReference>
<dbReference type="PANTHER" id="PTHR43280">
    <property type="entry name" value="ARAC-FAMILY TRANSCRIPTIONAL REGULATOR"/>
    <property type="match status" value="1"/>
</dbReference>
<dbReference type="InterPro" id="IPR026487">
    <property type="entry name" value="CHP04141"/>
</dbReference>
<name>F4PEX4_BATDJ</name>
<protein>
    <recommendedName>
        <fullName evidence="4">HTH araC/xylS-type domain-containing protein</fullName>
    </recommendedName>
</protein>
<accession>F4PEX4</accession>
<gene>
    <name evidence="5" type="ORF">BATDEDRAFT_28718</name>
</gene>
<evidence type="ECO:0000313" key="6">
    <source>
        <dbReference type="Proteomes" id="UP000007241"/>
    </source>
</evidence>
<dbReference type="AlphaFoldDB" id="F4PEX4"/>
<dbReference type="Pfam" id="PF20240">
    <property type="entry name" value="DUF6597"/>
    <property type="match status" value="1"/>
</dbReference>
<evidence type="ECO:0000259" key="4">
    <source>
        <dbReference type="PROSITE" id="PS01124"/>
    </source>
</evidence>
<dbReference type="GO" id="GO:0003700">
    <property type="term" value="F:DNA-binding transcription factor activity"/>
    <property type="evidence" value="ECO:0000318"/>
    <property type="project" value="GO_Central"/>
</dbReference>
<dbReference type="Gene3D" id="1.10.10.60">
    <property type="entry name" value="Homeodomain-like"/>
    <property type="match status" value="1"/>
</dbReference>
<dbReference type="SMART" id="SM00342">
    <property type="entry name" value="HTH_ARAC"/>
    <property type="match status" value="1"/>
</dbReference>
<dbReference type="GO" id="GO:0000976">
    <property type="term" value="F:transcription cis-regulatory region binding"/>
    <property type="evidence" value="ECO:0000318"/>
    <property type="project" value="GO_Central"/>
</dbReference>
<evidence type="ECO:0000313" key="5">
    <source>
        <dbReference type="EMBL" id="EGF76223.1"/>
    </source>
</evidence>
<dbReference type="PANTHER" id="PTHR43280:SF2">
    <property type="entry name" value="HTH-TYPE TRANSCRIPTIONAL REGULATOR EXSA"/>
    <property type="match status" value="1"/>
</dbReference>
<feature type="domain" description="HTH araC/xylS-type" evidence="4">
    <location>
        <begin position="621"/>
        <end position="722"/>
    </location>
</feature>
<dbReference type="OrthoDB" id="10687531at2759"/>
<reference evidence="5 6" key="1">
    <citation type="submission" date="2009-12" db="EMBL/GenBank/DDBJ databases">
        <title>The draft genome of Batrachochytrium dendrobatidis.</title>
        <authorList>
            <consortium name="US DOE Joint Genome Institute (JGI-PGF)"/>
            <person name="Kuo A."/>
            <person name="Salamov A."/>
            <person name="Schmutz J."/>
            <person name="Lucas S."/>
            <person name="Pitluck S."/>
            <person name="Rosenblum E."/>
            <person name="Stajich J."/>
            <person name="Eisen M."/>
            <person name="Grigoriev I.V."/>
        </authorList>
    </citation>
    <scope>NUCLEOTIDE SEQUENCE [LARGE SCALE GENOMIC DNA]</scope>
    <source>
        <strain evidence="6">JAM81 / FGSC 10211</strain>
    </source>
</reference>
<keyword evidence="1" id="KW-0805">Transcription regulation</keyword>
<proteinExistence type="predicted"/>
<evidence type="ECO:0000256" key="1">
    <source>
        <dbReference type="ARBA" id="ARBA00023015"/>
    </source>
</evidence>
<dbReference type="InterPro" id="IPR046532">
    <property type="entry name" value="DUF6597"/>
</dbReference>
<keyword evidence="3" id="KW-0804">Transcription</keyword>
<evidence type="ECO:0000256" key="3">
    <source>
        <dbReference type="ARBA" id="ARBA00023163"/>
    </source>
</evidence>
<keyword evidence="2" id="KW-0238">DNA-binding</keyword>
<dbReference type="HOGENOM" id="CLU_379452_0_0_1"/>
<dbReference type="SUPFAM" id="SSF46689">
    <property type="entry name" value="Homeodomain-like"/>
    <property type="match status" value="1"/>
</dbReference>
<organism evidence="5 6">
    <name type="scientific">Batrachochytrium dendrobatidis (strain JAM81 / FGSC 10211)</name>
    <name type="common">Frog chytrid fungus</name>
    <dbReference type="NCBI Taxonomy" id="684364"/>
    <lineage>
        <taxon>Eukaryota</taxon>
        <taxon>Fungi</taxon>
        <taxon>Fungi incertae sedis</taxon>
        <taxon>Chytridiomycota</taxon>
        <taxon>Chytridiomycota incertae sedis</taxon>
        <taxon>Chytridiomycetes</taxon>
        <taxon>Rhizophydiales</taxon>
        <taxon>Rhizophydiales incertae sedis</taxon>
        <taxon>Batrachochytrium</taxon>
    </lineage>
</organism>
<dbReference type="GO" id="GO:0006355">
    <property type="term" value="P:regulation of DNA-templated transcription"/>
    <property type="evidence" value="ECO:0000318"/>
    <property type="project" value="GO_Central"/>
</dbReference>
<dbReference type="NCBIfam" id="TIGR04141">
    <property type="entry name" value="TIGR04141 family sporadically distributed protein"/>
    <property type="match status" value="1"/>
</dbReference>
<dbReference type="EMBL" id="GL882900">
    <property type="protein sequence ID" value="EGF76223.1"/>
    <property type="molecule type" value="Genomic_DNA"/>
</dbReference>
<dbReference type="InterPro" id="IPR018060">
    <property type="entry name" value="HTH_AraC"/>
</dbReference>
<keyword evidence="6" id="KW-1185">Reference proteome</keyword>
<sequence length="730" mass="85492">MELSIYKQLATKEDFIAYLREKEMHRIGESRTYTSRIIINEEEKIEQTVIDFFFKLDSEETVEIGWANYWGSFFGDASKKTKTVESAFGMIIIEIDNSVYAISLGRGHSYANNFADMDFGFDIAEIIHDENSIEVKSAKFFKQSKNKSLTQYNTNSYVTSEIGESHELLVSKIDIDEKYSSFNLYSYEDKMKFGMAVKIEASSYSPIDIINIIHELHYISLNEEKSGNLPRMNFLKNNEDNQPMIADLNRGLLNALKNREPSVSLSYYTEEDGDILIEPANGDQVEIIYERRSYTLDSYSINSICEKLNEIECIDVSKVSVRPVNDRRNQLNLLKVIDYSTEYRGKDYCLYKGKWASFNKSYMDFIEREIVKVNECTIINNDFNLTEQALERGKKIQASDTDEYDQVNYTEYPYNIFLKDKFNFIILDRKKGQHFYKSVEFADLFDEDEQSLIHVKIEIIEWLTKVRMLGYVPEIIIAKDLRGTASNQKCNNRNKYKITVEYMKFEMRQPAKLLRPWIECYWNVELNIGANPKKELILPNGKIEMIFALEGIRFYPHGIFPFLDIPIHETVNQVENLHTIWGVFQEEVYETLCMLKETEKIYSTLNQLLINKISEKKTTQHQMIKHIVRHIKSKPNQSIPELVTSLGFTQRHLNRLFKDHTGINPKLLGQIFRFEKACSYLHTYTNEDTSTIASALGYYDQSHFNREFKRFSGMTPFEYKKRAIDSTNFL</sequence>
<dbReference type="InterPro" id="IPR009057">
    <property type="entry name" value="Homeodomain-like_sf"/>
</dbReference>
<dbReference type="InParanoid" id="F4PEX4"/>
<dbReference type="PROSITE" id="PS01124">
    <property type="entry name" value="HTH_ARAC_FAMILY_2"/>
    <property type="match status" value="1"/>
</dbReference>
<evidence type="ECO:0000256" key="2">
    <source>
        <dbReference type="ARBA" id="ARBA00023125"/>
    </source>
</evidence>
<dbReference type="Pfam" id="PF12833">
    <property type="entry name" value="HTH_18"/>
    <property type="match status" value="1"/>
</dbReference>
<dbReference type="Proteomes" id="UP000007241">
    <property type="component" value="Unassembled WGS sequence"/>
</dbReference>